<feature type="compositionally biased region" description="Pro residues" evidence="1">
    <location>
        <begin position="54"/>
        <end position="63"/>
    </location>
</feature>
<dbReference type="Pfam" id="PF08811">
    <property type="entry name" value="DUF1800"/>
    <property type="match status" value="1"/>
</dbReference>
<feature type="region of interest" description="Disordered" evidence="1">
    <location>
        <begin position="45"/>
        <end position="77"/>
    </location>
</feature>
<protein>
    <submittedName>
        <fullName evidence="2">DUF1800 domain-containing protein</fullName>
    </submittedName>
</protein>
<evidence type="ECO:0000313" key="3">
    <source>
        <dbReference type="Proteomes" id="UP001369736"/>
    </source>
</evidence>
<feature type="compositionally biased region" description="Basic and acidic residues" evidence="1">
    <location>
        <begin position="68"/>
        <end position="77"/>
    </location>
</feature>
<evidence type="ECO:0000313" key="2">
    <source>
        <dbReference type="EMBL" id="MEJ2862453.1"/>
    </source>
</evidence>
<name>A0ABU8M6H3_9PSEU</name>
<dbReference type="InterPro" id="IPR014917">
    <property type="entry name" value="DUF1800"/>
</dbReference>
<gene>
    <name evidence="2" type="ORF">WCD58_14875</name>
</gene>
<dbReference type="Proteomes" id="UP001369736">
    <property type="component" value="Unassembled WGS sequence"/>
</dbReference>
<sequence>MVVLSERAAIRRLHDRLAFGARPGELDRSVVRGFDSVAAALLTGPGGSPDAVSSPPPELPPVPAVEVDDPRRPAADRMKEDQQRLLRLWWLDRMTAAEDPCAEKLTWFWHGHFATSEAKVDYPDLVLAQNETLRAHVRGDFRAMTRAMVVDAALVYWLDGQANLVGAANENLGRELMELFTLGLGHYGETDVKEASRALTGWTIDPDLRVTEFDPGRWDPGAKTVLGRTGELDAVGLVDVLVARPESADFVIGRLWARLVSSTPPSAGTRDVLRRAYGPATDLRALLAAIVGAPEFRDGASVLVKQPVEWAIGLMRAVGVRAVALTDDEADHLVIALQSLGQLPFRPPSVGGWPDGIAWLTPSANLDRLTVARLVLSRADLRPPTSGRLDWARDVLGVETWSARTATALDRLDEPRELLAVAAISPEYVVSG</sequence>
<proteinExistence type="predicted"/>
<dbReference type="EMBL" id="JBBEGM010000005">
    <property type="protein sequence ID" value="MEJ2862453.1"/>
    <property type="molecule type" value="Genomic_DNA"/>
</dbReference>
<dbReference type="RefSeq" id="WP_337703827.1">
    <property type="nucleotide sequence ID" value="NZ_JBBEGM010000005.1"/>
</dbReference>
<evidence type="ECO:0000256" key="1">
    <source>
        <dbReference type="SAM" id="MobiDB-lite"/>
    </source>
</evidence>
<comment type="caution">
    <text evidence="2">The sequence shown here is derived from an EMBL/GenBank/DDBJ whole genome shotgun (WGS) entry which is preliminary data.</text>
</comment>
<keyword evidence="3" id="KW-1185">Reference proteome</keyword>
<reference evidence="2 3" key="1">
    <citation type="submission" date="2024-03" db="EMBL/GenBank/DDBJ databases">
        <title>Actinomycetospora sp. OC33-EN07, a novel actinomycete isolated from wild orchid (Aerides multiflora).</title>
        <authorList>
            <person name="Suriyachadkun C."/>
        </authorList>
    </citation>
    <scope>NUCLEOTIDE SEQUENCE [LARGE SCALE GENOMIC DNA]</scope>
    <source>
        <strain evidence="2 3">OC33-EN07</strain>
    </source>
</reference>
<organism evidence="2 3">
    <name type="scientific">Actinomycetospora flava</name>
    <dbReference type="NCBI Taxonomy" id="3129232"/>
    <lineage>
        <taxon>Bacteria</taxon>
        <taxon>Bacillati</taxon>
        <taxon>Actinomycetota</taxon>
        <taxon>Actinomycetes</taxon>
        <taxon>Pseudonocardiales</taxon>
        <taxon>Pseudonocardiaceae</taxon>
        <taxon>Actinomycetospora</taxon>
    </lineage>
</organism>
<accession>A0ABU8M6H3</accession>